<keyword evidence="4" id="KW-0812">Transmembrane</keyword>
<evidence type="ECO:0000313" key="8">
    <source>
        <dbReference type="Proteomes" id="UP001181355"/>
    </source>
</evidence>
<feature type="domain" description="Histidine kinase/HSP90-like ATPase" evidence="6">
    <location>
        <begin position="262"/>
        <end position="325"/>
    </location>
</feature>
<protein>
    <submittedName>
        <fullName evidence="7">Sensor histidine kinase</fullName>
    </submittedName>
</protein>
<evidence type="ECO:0000259" key="6">
    <source>
        <dbReference type="Pfam" id="PF13581"/>
    </source>
</evidence>
<feature type="transmembrane region" description="Helical" evidence="4">
    <location>
        <begin position="20"/>
        <end position="39"/>
    </location>
</feature>
<dbReference type="EMBL" id="CP133720">
    <property type="protein sequence ID" value="WMW80588.1"/>
    <property type="molecule type" value="Genomic_DNA"/>
</dbReference>
<keyword evidence="1" id="KW-0808">Transferase</keyword>
<keyword evidence="4" id="KW-0472">Membrane</keyword>
<dbReference type="Pfam" id="PF07730">
    <property type="entry name" value="HisKA_3"/>
    <property type="match status" value="1"/>
</dbReference>
<dbReference type="RefSeq" id="WP_309482080.1">
    <property type="nucleotide sequence ID" value="NZ_CP133720.1"/>
</dbReference>
<dbReference type="GO" id="GO:0016301">
    <property type="term" value="F:kinase activity"/>
    <property type="evidence" value="ECO:0007669"/>
    <property type="project" value="UniProtKB-KW"/>
</dbReference>
<dbReference type="Gene3D" id="3.30.565.10">
    <property type="entry name" value="Histidine kinase-like ATPase, C-terminal domain"/>
    <property type="match status" value="1"/>
</dbReference>
<evidence type="ECO:0000256" key="4">
    <source>
        <dbReference type="SAM" id="Phobius"/>
    </source>
</evidence>
<dbReference type="Gene3D" id="1.20.5.1930">
    <property type="match status" value="1"/>
</dbReference>
<gene>
    <name evidence="7" type="ORF">RF679_18405</name>
</gene>
<feature type="transmembrane region" description="Helical" evidence="4">
    <location>
        <begin position="138"/>
        <end position="159"/>
    </location>
</feature>
<dbReference type="InterPro" id="IPR003594">
    <property type="entry name" value="HATPase_dom"/>
</dbReference>
<dbReference type="CDD" id="cd16917">
    <property type="entry name" value="HATPase_UhpB-NarQ-NarX-like"/>
    <property type="match status" value="1"/>
</dbReference>
<dbReference type="SUPFAM" id="SSF55874">
    <property type="entry name" value="ATPase domain of HSP90 chaperone/DNA topoisomerase II/histidine kinase"/>
    <property type="match status" value="1"/>
</dbReference>
<dbReference type="InterPro" id="IPR050482">
    <property type="entry name" value="Sensor_HK_TwoCompSys"/>
</dbReference>
<feature type="transmembrane region" description="Helical" evidence="4">
    <location>
        <begin position="113"/>
        <end position="132"/>
    </location>
</feature>
<dbReference type="InterPro" id="IPR036890">
    <property type="entry name" value="HATPase_C_sf"/>
</dbReference>
<evidence type="ECO:0000256" key="3">
    <source>
        <dbReference type="ARBA" id="ARBA00023012"/>
    </source>
</evidence>
<keyword evidence="3" id="KW-0902">Two-component regulatory system</keyword>
<organism evidence="7 8">
    <name type="scientific">Undibacterium cyanobacteriorum</name>
    <dbReference type="NCBI Taxonomy" id="3073561"/>
    <lineage>
        <taxon>Bacteria</taxon>
        <taxon>Pseudomonadati</taxon>
        <taxon>Pseudomonadota</taxon>
        <taxon>Betaproteobacteria</taxon>
        <taxon>Burkholderiales</taxon>
        <taxon>Oxalobacteraceae</taxon>
        <taxon>Undibacterium</taxon>
    </lineage>
</organism>
<evidence type="ECO:0000256" key="2">
    <source>
        <dbReference type="ARBA" id="ARBA00022777"/>
    </source>
</evidence>
<keyword evidence="2 7" id="KW-0418">Kinase</keyword>
<dbReference type="PANTHER" id="PTHR24421">
    <property type="entry name" value="NITRATE/NITRITE SENSOR PROTEIN NARX-RELATED"/>
    <property type="match status" value="1"/>
</dbReference>
<evidence type="ECO:0000259" key="5">
    <source>
        <dbReference type="Pfam" id="PF07730"/>
    </source>
</evidence>
<dbReference type="PANTHER" id="PTHR24421:SF63">
    <property type="entry name" value="SENSOR HISTIDINE KINASE DESK"/>
    <property type="match status" value="1"/>
</dbReference>
<dbReference type="InterPro" id="IPR011712">
    <property type="entry name" value="Sig_transdc_His_kin_sub3_dim/P"/>
</dbReference>
<keyword evidence="4" id="KW-1133">Transmembrane helix</keyword>
<accession>A0ABY9RH93</accession>
<dbReference type="Pfam" id="PF13581">
    <property type="entry name" value="HATPase_c_2"/>
    <property type="match status" value="1"/>
</dbReference>
<feature type="domain" description="Signal transduction histidine kinase subgroup 3 dimerisation and phosphoacceptor" evidence="5">
    <location>
        <begin position="181"/>
        <end position="247"/>
    </location>
</feature>
<dbReference type="Proteomes" id="UP001181355">
    <property type="component" value="Chromosome"/>
</dbReference>
<proteinExistence type="predicted"/>
<name>A0ABY9RH93_9BURK</name>
<feature type="transmembrane region" description="Helical" evidence="4">
    <location>
        <begin position="71"/>
        <end position="92"/>
    </location>
</feature>
<evidence type="ECO:0000256" key="1">
    <source>
        <dbReference type="ARBA" id="ARBA00022679"/>
    </source>
</evidence>
<keyword evidence="8" id="KW-1185">Reference proteome</keyword>
<feature type="transmembrane region" description="Helical" evidence="4">
    <location>
        <begin position="46"/>
        <end position="65"/>
    </location>
</feature>
<sequence length="372" mass="41824">MQVMNTLRHWWSSPWLPPQYGRAPFFWLLSFGIFGWRYFYIPPTTVEVALAAASILFFIPIYIYSFWTNGWRVAVCIAITTMIGIAWAPYNFGGSSFVIFAATMSSRFREKRHAIMSLVAVLGFTAFMSYVLQLQTYFWIPAVIFSIPSAMGAIIGERLQRANAKLFRKQEEIEHLASVAERERIARDLHDLLGHTLSVITLKAELARKLHDRDGEACKREIADIEQTARQALAEVRQAVLGYRDKGLAHELRGAENALEAAGVRFETEVEAENLPAAVENIVALALREAVTNIIRHSDAKLCRFQVEQKQNRLYVTIADDGSLSSKGEDAIKRGNGLLGMSERVRALDGDLQLECKQGLTIRFNVPLQTAG</sequence>
<reference evidence="7" key="1">
    <citation type="submission" date="2023-09" db="EMBL/GenBank/DDBJ databases">
        <title>Undibacterium sp. 20NA77.5 isolated from freshwater.</title>
        <authorList>
            <person name="Le V."/>
            <person name="Ko S.-R."/>
            <person name="Ahn C.-Y."/>
            <person name="Oh H.-M."/>
        </authorList>
    </citation>
    <scope>NUCLEOTIDE SEQUENCE</scope>
    <source>
        <strain evidence="7">20NA77.5</strain>
    </source>
</reference>
<evidence type="ECO:0000313" key="7">
    <source>
        <dbReference type="EMBL" id="WMW80588.1"/>
    </source>
</evidence>